<evidence type="ECO:0000313" key="2">
    <source>
        <dbReference type="EMBL" id="MFC7290714.1"/>
    </source>
</evidence>
<reference evidence="3" key="1">
    <citation type="journal article" date="2019" name="Int. J. Syst. Evol. Microbiol.">
        <title>The Global Catalogue of Microorganisms (GCM) 10K type strain sequencing project: providing services to taxonomists for standard genome sequencing and annotation.</title>
        <authorList>
            <consortium name="The Broad Institute Genomics Platform"/>
            <consortium name="The Broad Institute Genome Sequencing Center for Infectious Disease"/>
            <person name="Wu L."/>
            <person name="Ma J."/>
        </authorList>
    </citation>
    <scope>NUCLEOTIDE SEQUENCE [LARGE SCALE GENOMIC DNA]</scope>
    <source>
        <strain evidence="3">CCUG 51308</strain>
    </source>
</reference>
<dbReference type="Proteomes" id="UP001596492">
    <property type="component" value="Unassembled WGS sequence"/>
</dbReference>
<dbReference type="InterPro" id="IPR024096">
    <property type="entry name" value="NO_sig/Golgi_transp_ligand-bd"/>
</dbReference>
<evidence type="ECO:0000313" key="3">
    <source>
        <dbReference type="Proteomes" id="UP001596492"/>
    </source>
</evidence>
<dbReference type="InterPro" id="IPR011644">
    <property type="entry name" value="Heme_NO-bd"/>
</dbReference>
<accession>A0ABW2IHX5</accession>
<feature type="domain" description="Heme NO-binding" evidence="1">
    <location>
        <begin position="3"/>
        <end position="161"/>
    </location>
</feature>
<organism evidence="2 3">
    <name type="scientific">Hirschia litorea</name>
    <dbReference type="NCBI Taxonomy" id="1199156"/>
    <lineage>
        <taxon>Bacteria</taxon>
        <taxon>Pseudomonadati</taxon>
        <taxon>Pseudomonadota</taxon>
        <taxon>Alphaproteobacteria</taxon>
        <taxon>Hyphomonadales</taxon>
        <taxon>Hyphomonadaceae</taxon>
        <taxon>Hirschia</taxon>
    </lineage>
</organism>
<keyword evidence="3" id="KW-1185">Reference proteome</keyword>
<evidence type="ECO:0000259" key="1">
    <source>
        <dbReference type="Pfam" id="PF07700"/>
    </source>
</evidence>
<proteinExistence type="predicted"/>
<name>A0ABW2IHX5_9PROT</name>
<dbReference type="EMBL" id="JBHTBR010000002">
    <property type="protein sequence ID" value="MFC7290714.1"/>
    <property type="molecule type" value="Genomic_DNA"/>
</dbReference>
<protein>
    <submittedName>
        <fullName evidence="2">Heme NO-binding domain-containing protein</fullName>
    </submittedName>
</protein>
<comment type="caution">
    <text evidence="2">The sequence shown here is derived from an EMBL/GenBank/DDBJ whole genome shotgun (WGS) entry which is preliminary data.</text>
</comment>
<dbReference type="Pfam" id="PF07700">
    <property type="entry name" value="HNOB"/>
    <property type="match status" value="1"/>
</dbReference>
<dbReference type="Gene3D" id="3.90.1520.10">
    <property type="entry name" value="H-NOX domain"/>
    <property type="match status" value="1"/>
</dbReference>
<dbReference type="InterPro" id="IPR038158">
    <property type="entry name" value="H-NOX_domain_sf"/>
</dbReference>
<sequence>MQGMIFTEFLKMVDIFYSPEVTERIIKQSNTETNGAYTSVGNYSHSELVSMVVALSEEDETPVQDLVRAFGKFLLGQFCEQYPGYFLAHNDIFSFLDHIGNHVHTEVMKLYPDSRPPMIETTRLGLDIMELLYSSHRELGDAAHGLIEGALEYFETEATIQRNQLIEGEKTCIRFLITRTSTQLN</sequence>
<gene>
    <name evidence="2" type="ORF">ACFQS8_03720</name>
</gene>
<dbReference type="RefSeq" id="WP_382165843.1">
    <property type="nucleotide sequence ID" value="NZ_JBHTBR010000002.1"/>
</dbReference>
<dbReference type="SUPFAM" id="SSF111126">
    <property type="entry name" value="Ligand-binding domain in the NO signalling and Golgi transport"/>
    <property type="match status" value="1"/>
</dbReference>